<keyword evidence="9" id="KW-0106">Calcium</keyword>
<dbReference type="Gene3D" id="1.20.81.30">
    <property type="entry name" value="Type II secretion system (T2SS), domain F"/>
    <property type="match status" value="2"/>
</dbReference>
<evidence type="ECO:0000256" key="7">
    <source>
        <dbReference type="ARBA" id="ARBA00022692"/>
    </source>
</evidence>
<evidence type="ECO:0000256" key="4">
    <source>
        <dbReference type="ARBA" id="ARBA00022448"/>
    </source>
</evidence>
<protein>
    <recommendedName>
        <fullName evidence="13">General secretion pathway protein F</fullName>
    </recommendedName>
</protein>
<evidence type="ECO:0000256" key="5">
    <source>
        <dbReference type="ARBA" id="ARBA00022475"/>
    </source>
</evidence>
<comment type="caution">
    <text evidence="17">The sequence shown here is derived from an EMBL/GenBank/DDBJ whole genome shotgun (WGS) entry which is preliminary data.</text>
</comment>
<feature type="transmembrane region" description="Helical" evidence="15">
    <location>
        <begin position="210"/>
        <end position="238"/>
    </location>
</feature>
<feature type="transmembrane region" description="Helical" evidence="15">
    <location>
        <begin position="170"/>
        <end position="190"/>
    </location>
</feature>
<dbReference type="InterPro" id="IPR018076">
    <property type="entry name" value="T2SS_GspF_dom"/>
</dbReference>
<evidence type="ECO:0000256" key="2">
    <source>
        <dbReference type="ARBA" id="ARBA00004429"/>
    </source>
</evidence>
<dbReference type="InterPro" id="IPR003004">
    <property type="entry name" value="GspF/PilC"/>
</dbReference>
<evidence type="ECO:0000256" key="8">
    <source>
        <dbReference type="ARBA" id="ARBA00022723"/>
    </source>
</evidence>
<feature type="transmembrane region" description="Helical" evidence="15">
    <location>
        <begin position="369"/>
        <end position="394"/>
    </location>
</feature>
<proteinExistence type="inferred from homology"/>
<keyword evidence="4 14" id="KW-0813">Transport</keyword>
<comment type="function">
    <text evidence="1">Component of the type II secretion system inner membrane complex required for the energy-dependent secretion of extracellular factors such as proteases and toxins from the periplasm.</text>
</comment>
<feature type="domain" description="Type II secretion system protein GspF" evidence="16">
    <location>
        <begin position="72"/>
        <end position="194"/>
    </location>
</feature>
<keyword evidence="6" id="KW-0997">Cell inner membrane</keyword>
<keyword evidence="18" id="KW-1185">Reference proteome</keyword>
<evidence type="ECO:0000256" key="12">
    <source>
        <dbReference type="ARBA" id="ARBA00023136"/>
    </source>
</evidence>
<accession>A0ABT0PBH7</accession>
<evidence type="ECO:0000256" key="14">
    <source>
        <dbReference type="RuleBase" id="RU003923"/>
    </source>
</evidence>
<evidence type="ECO:0000256" key="11">
    <source>
        <dbReference type="ARBA" id="ARBA00022989"/>
    </source>
</evidence>
<dbReference type="InterPro" id="IPR001992">
    <property type="entry name" value="T2SS_GspF/T4SS_PilC_CS"/>
</dbReference>
<keyword evidence="5" id="KW-1003">Cell membrane</keyword>
<reference evidence="17 18" key="1">
    <citation type="submission" date="2022-05" db="EMBL/GenBank/DDBJ databases">
        <authorList>
            <person name="Park J.-S."/>
        </authorList>
    </citation>
    <scope>NUCLEOTIDE SEQUENCE [LARGE SCALE GENOMIC DNA]</scope>
    <source>
        <strain evidence="17 18">2012CJ34-2</strain>
    </source>
</reference>
<evidence type="ECO:0000259" key="16">
    <source>
        <dbReference type="Pfam" id="PF00482"/>
    </source>
</evidence>
<sequence>MTLYAYSALDTRGRMKKGIQEADSPRVLRQKLRSEGLSPVEVAPAEVKRQKTERKIQFLTRRASSAEVSMMTRQLATLVAAAIPIEEALQALSKQVGKSHLRMIVSTVRARVLEGRTLADAMACYPSVFDGLYRAMVAAGEKSGHLDVILERLADYTEQRQKIRSKLIQALIYPVILTLVAVGVVTALLTTVVPTVIEQFQYAGRDLPNITLALIAASDFLRAYGLVVLATILGLIVIRQRLMRFPKRRLQNDRLLLKLPVAGKVISGVETARFARTLSILTSSGVPLVESMAISTEVLGNSYIREKLREASDRVREGSSLWTSLDATGLFPPMMLHIIASGERSGELDNMLERAASAQDQLFEDQVNIALGIFGPLMIVIMAGMVLFIVMAILTPMTDMSSLLDM</sequence>
<comment type="similarity">
    <text evidence="3 14">Belongs to the GSP F family.</text>
</comment>
<comment type="subcellular location">
    <subcellularLocation>
        <location evidence="2 14">Cell inner membrane</location>
        <topology evidence="2 14">Multi-pass membrane protein</topology>
    </subcellularLocation>
</comment>
<evidence type="ECO:0000256" key="10">
    <source>
        <dbReference type="ARBA" id="ARBA00022927"/>
    </source>
</evidence>
<dbReference type="InterPro" id="IPR042094">
    <property type="entry name" value="T2SS_GspF_sf"/>
</dbReference>
<dbReference type="PANTHER" id="PTHR30012:SF0">
    <property type="entry name" value="TYPE II SECRETION SYSTEM PROTEIN F-RELATED"/>
    <property type="match status" value="1"/>
</dbReference>
<dbReference type="PRINTS" id="PR00812">
    <property type="entry name" value="BCTERIALGSPF"/>
</dbReference>
<dbReference type="InterPro" id="IPR011850">
    <property type="entry name" value="T2SS_GspF"/>
</dbReference>
<dbReference type="RefSeq" id="WP_249697573.1">
    <property type="nucleotide sequence ID" value="NZ_JAMFLX010000002.1"/>
</dbReference>
<dbReference type="NCBIfam" id="TIGR02120">
    <property type="entry name" value="GspF"/>
    <property type="match status" value="1"/>
</dbReference>
<dbReference type="Proteomes" id="UP001203338">
    <property type="component" value="Unassembled WGS sequence"/>
</dbReference>
<feature type="domain" description="Type II secretion system protein GspF" evidence="16">
    <location>
        <begin position="274"/>
        <end position="396"/>
    </location>
</feature>
<keyword evidence="11 15" id="KW-1133">Transmembrane helix</keyword>
<evidence type="ECO:0000313" key="17">
    <source>
        <dbReference type="EMBL" id="MCL6268740.1"/>
    </source>
</evidence>
<evidence type="ECO:0000256" key="15">
    <source>
        <dbReference type="SAM" id="Phobius"/>
    </source>
</evidence>
<dbReference type="Pfam" id="PF00482">
    <property type="entry name" value="T2SSF"/>
    <property type="match status" value="2"/>
</dbReference>
<dbReference type="EMBL" id="JAMFLX010000002">
    <property type="protein sequence ID" value="MCL6268740.1"/>
    <property type="molecule type" value="Genomic_DNA"/>
</dbReference>
<gene>
    <name evidence="17" type="primary">gspF</name>
    <name evidence="17" type="ORF">M3P05_02095</name>
</gene>
<name>A0ABT0PBH7_9GAMM</name>
<evidence type="ECO:0000256" key="3">
    <source>
        <dbReference type="ARBA" id="ARBA00005745"/>
    </source>
</evidence>
<evidence type="ECO:0000256" key="13">
    <source>
        <dbReference type="ARBA" id="ARBA00030750"/>
    </source>
</evidence>
<keyword evidence="10" id="KW-0653">Protein transport</keyword>
<evidence type="ECO:0000313" key="18">
    <source>
        <dbReference type="Proteomes" id="UP001203338"/>
    </source>
</evidence>
<organism evidence="17 18">
    <name type="scientific">Parendozoicomonas callyspongiae</name>
    <dbReference type="NCBI Taxonomy" id="2942213"/>
    <lineage>
        <taxon>Bacteria</taxon>
        <taxon>Pseudomonadati</taxon>
        <taxon>Pseudomonadota</taxon>
        <taxon>Gammaproteobacteria</taxon>
        <taxon>Oceanospirillales</taxon>
        <taxon>Endozoicomonadaceae</taxon>
        <taxon>Parendozoicomonas</taxon>
    </lineage>
</organism>
<keyword evidence="7 14" id="KW-0812">Transmembrane</keyword>
<keyword evidence="8" id="KW-0479">Metal-binding</keyword>
<evidence type="ECO:0000256" key="9">
    <source>
        <dbReference type="ARBA" id="ARBA00022837"/>
    </source>
</evidence>
<keyword evidence="12 15" id="KW-0472">Membrane</keyword>
<evidence type="ECO:0000256" key="1">
    <source>
        <dbReference type="ARBA" id="ARBA00002684"/>
    </source>
</evidence>
<dbReference type="PANTHER" id="PTHR30012">
    <property type="entry name" value="GENERAL SECRETION PATHWAY PROTEIN"/>
    <property type="match status" value="1"/>
</dbReference>
<dbReference type="PROSITE" id="PS00874">
    <property type="entry name" value="T2SP_F"/>
    <property type="match status" value="1"/>
</dbReference>
<evidence type="ECO:0000256" key="6">
    <source>
        <dbReference type="ARBA" id="ARBA00022519"/>
    </source>
</evidence>